<organism evidence="2 3">
    <name type="scientific">Datura stramonium</name>
    <name type="common">Jimsonweed</name>
    <name type="synonym">Common thornapple</name>
    <dbReference type="NCBI Taxonomy" id="4076"/>
    <lineage>
        <taxon>Eukaryota</taxon>
        <taxon>Viridiplantae</taxon>
        <taxon>Streptophyta</taxon>
        <taxon>Embryophyta</taxon>
        <taxon>Tracheophyta</taxon>
        <taxon>Spermatophyta</taxon>
        <taxon>Magnoliopsida</taxon>
        <taxon>eudicotyledons</taxon>
        <taxon>Gunneridae</taxon>
        <taxon>Pentapetalae</taxon>
        <taxon>asterids</taxon>
        <taxon>lamiids</taxon>
        <taxon>Solanales</taxon>
        <taxon>Solanaceae</taxon>
        <taxon>Solanoideae</taxon>
        <taxon>Datureae</taxon>
        <taxon>Datura</taxon>
    </lineage>
</organism>
<evidence type="ECO:0000313" key="3">
    <source>
        <dbReference type="Proteomes" id="UP000823775"/>
    </source>
</evidence>
<feature type="region of interest" description="Disordered" evidence="1">
    <location>
        <begin position="47"/>
        <end position="70"/>
    </location>
</feature>
<sequence length="96" mass="11109">MNAQRCKATRLQKLANAQAKGDNQHATNNENDYVIRDEENEWNVEDVAPGNHRQPQRARGKHRQTIPFGYEEEDDVDLDKGARRVMNRFTSPMPMS</sequence>
<reference evidence="2 3" key="1">
    <citation type="journal article" date="2021" name="BMC Genomics">
        <title>Datura genome reveals duplications of psychoactive alkaloid biosynthetic genes and high mutation rate following tissue culture.</title>
        <authorList>
            <person name="Rajewski A."/>
            <person name="Carter-House D."/>
            <person name="Stajich J."/>
            <person name="Litt A."/>
        </authorList>
    </citation>
    <scope>NUCLEOTIDE SEQUENCE [LARGE SCALE GENOMIC DNA]</scope>
    <source>
        <strain evidence="2">AR-01</strain>
    </source>
</reference>
<accession>A0ABS8TAV9</accession>
<keyword evidence="3" id="KW-1185">Reference proteome</keyword>
<gene>
    <name evidence="2" type="ORF">HAX54_006854</name>
</gene>
<feature type="compositionally biased region" description="Basic residues" evidence="1">
    <location>
        <begin position="54"/>
        <end position="64"/>
    </location>
</feature>
<evidence type="ECO:0000256" key="1">
    <source>
        <dbReference type="SAM" id="MobiDB-lite"/>
    </source>
</evidence>
<comment type="caution">
    <text evidence="2">The sequence shown here is derived from an EMBL/GenBank/DDBJ whole genome shotgun (WGS) entry which is preliminary data.</text>
</comment>
<name>A0ABS8TAV9_DATST</name>
<dbReference type="Proteomes" id="UP000823775">
    <property type="component" value="Unassembled WGS sequence"/>
</dbReference>
<proteinExistence type="predicted"/>
<evidence type="ECO:0000313" key="2">
    <source>
        <dbReference type="EMBL" id="MCD7468522.1"/>
    </source>
</evidence>
<dbReference type="EMBL" id="JACEIK010001352">
    <property type="protein sequence ID" value="MCD7468522.1"/>
    <property type="molecule type" value="Genomic_DNA"/>
</dbReference>
<protein>
    <submittedName>
        <fullName evidence="2">Uncharacterized protein</fullName>
    </submittedName>
</protein>